<dbReference type="EMBL" id="BNJF01000001">
    <property type="protein sequence ID" value="GHO44328.1"/>
    <property type="molecule type" value="Genomic_DNA"/>
</dbReference>
<keyword evidence="2" id="KW-1185">Reference proteome</keyword>
<protein>
    <submittedName>
        <fullName evidence="1">Uncharacterized protein</fullName>
    </submittedName>
</protein>
<reference evidence="1" key="1">
    <citation type="submission" date="2020-10" db="EMBL/GenBank/DDBJ databases">
        <title>Taxonomic study of unclassified bacteria belonging to the class Ktedonobacteria.</title>
        <authorList>
            <person name="Yabe S."/>
            <person name="Wang C.M."/>
            <person name="Zheng Y."/>
            <person name="Sakai Y."/>
            <person name="Cavaletti L."/>
            <person name="Monciardini P."/>
            <person name="Donadio S."/>
        </authorList>
    </citation>
    <scope>NUCLEOTIDE SEQUENCE</scope>
    <source>
        <strain evidence="1">SOSP1-1</strain>
    </source>
</reference>
<comment type="caution">
    <text evidence="1">The sequence shown here is derived from an EMBL/GenBank/DDBJ whole genome shotgun (WGS) entry which is preliminary data.</text>
</comment>
<dbReference type="GO" id="GO:0006352">
    <property type="term" value="P:DNA-templated transcription initiation"/>
    <property type="evidence" value="ECO:0007669"/>
    <property type="project" value="InterPro"/>
</dbReference>
<organism evidence="1 2">
    <name type="scientific">Ktedonospora formicarum</name>
    <dbReference type="NCBI Taxonomy" id="2778364"/>
    <lineage>
        <taxon>Bacteria</taxon>
        <taxon>Bacillati</taxon>
        <taxon>Chloroflexota</taxon>
        <taxon>Ktedonobacteria</taxon>
        <taxon>Ktedonobacterales</taxon>
        <taxon>Ktedonobacteraceae</taxon>
        <taxon>Ktedonospora</taxon>
    </lineage>
</organism>
<dbReference type="SUPFAM" id="SSF88946">
    <property type="entry name" value="Sigma2 domain of RNA polymerase sigma factors"/>
    <property type="match status" value="1"/>
</dbReference>
<gene>
    <name evidence="1" type="ORF">KSX_24910</name>
</gene>
<sequence>MQTTTLASEGPSLLSGLVKQNVDQFFEKYDAYIKAQAQHRFNKKNSMAKSETYDLDVDDLTQTLRLNCWLALRQRPIENPRAYISRAAHNETVTLARQYKPCQSLPLDDDGEFFQGRVNKTFNTQAPDPAEIVERNEDECCLLEAAIEAILKLPQTQRYAMLSSMKERVENPQDLHRLCRRHNIDLDAIQWPEKPTEVQRMRASLSVARKNKDMQNLRSFLVRSLKNSTN</sequence>
<dbReference type="InterPro" id="IPR013325">
    <property type="entry name" value="RNA_pol_sigma_r2"/>
</dbReference>
<accession>A0A8J3I1G5</accession>
<evidence type="ECO:0000313" key="2">
    <source>
        <dbReference type="Proteomes" id="UP000612362"/>
    </source>
</evidence>
<dbReference type="AlphaFoldDB" id="A0A8J3I1G5"/>
<dbReference type="Proteomes" id="UP000612362">
    <property type="component" value="Unassembled WGS sequence"/>
</dbReference>
<dbReference type="RefSeq" id="WP_220193731.1">
    <property type="nucleotide sequence ID" value="NZ_BNJF01000001.1"/>
</dbReference>
<proteinExistence type="predicted"/>
<evidence type="ECO:0000313" key="1">
    <source>
        <dbReference type="EMBL" id="GHO44328.1"/>
    </source>
</evidence>
<dbReference type="GO" id="GO:0003700">
    <property type="term" value="F:DNA-binding transcription factor activity"/>
    <property type="evidence" value="ECO:0007669"/>
    <property type="project" value="InterPro"/>
</dbReference>
<name>A0A8J3I1G5_9CHLR</name>